<organism evidence="1 2">
    <name type="scientific">Mytilus galloprovincialis</name>
    <name type="common">Mediterranean mussel</name>
    <dbReference type="NCBI Taxonomy" id="29158"/>
    <lineage>
        <taxon>Eukaryota</taxon>
        <taxon>Metazoa</taxon>
        <taxon>Spiralia</taxon>
        <taxon>Lophotrochozoa</taxon>
        <taxon>Mollusca</taxon>
        <taxon>Bivalvia</taxon>
        <taxon>Autobranchia</taxon>
        <taxon>Pteriomorphia</taxon>
        <taxon>Mytilida</taxon>
        <taxon>Mytiloidea</taxon>
        <taxon>Mytilidae</taxon>
        <taxon>Mytilinae</taxon>
        <taxon>Mytilus</taxon>
    </lineage>
</organism>
<name>A0A8B6CA69_MYTGA</name>
<gene>
    <name evidence="1" type="ORF">MGAL_10B011159</name>
</gene>
<dbReference type="EMBL" id="UYJE01001332">
    <property type="protein sequence ID" value="VDI01297.1"/>
    <property type="molecule type" value="Genomic_DNA"/>
</dbReference>
<dbReference type="OrthoDB" id="10059790at2759"/>
<dbReference type="Proteomes" id="UP000596742">
    <property type="component" value="Unassembled WGS sequence"/>
</dbReference>
<comment type="caution">
    <text evidence="1">The sequence shown here is derived from an EMBL/GenBank/DDBJ whole genome shotgun (WGS) entry which is preliminary data.</text>
</comment>
<sequence length="156" mass="18205">MGYKNDGMWNIEGKSEILELVGKLWKLGSGKLLPSYYHPHECDCNNIDSPLHSSNSDVRVKRPGVKNIVNEIMRRRWKYIEHLLRMDNNRHVKKVLTWTPQGTRKPGRQKGTLRRDIAAEIKRNGSTWSQIDQIAKDRTSWRSLVDALCVEEHEED</sequence>
<reference evidence="1" key="1">
    <citation type="submission" date="2018-11" db="EMBL/GenBank/DDBJ databases">
        <authorList>
            <person name="Alioto T."/>
            <person name="Alioto T."/>
        </authorList>
    </citation>
    <scope>NUCLEOTIDE SEQUENCE</scope>
</reference>
<evidence type="ECO:0000313" key="1">
    <source>
        <dbReference type="EMBL" id="VDI01297.1"/>
    </source>
</evidence>
<proteinExistence type="predicted"/>
<protein>
    <submittedName>
        <fullName evidence="1">Uncharacterized protein</fullName>
    </submittedName>
</protein>
<keyword evidence="2" id="KW-1185">Reference proteome</keyword>
<dbReference type="AlphaFoldDB" id="A0A8B6CA69"/>
<evidence type="ECO:0000313" key="2">
    <source>
        <dbReference type="Proteomes" id="UP000596742"/>
    </source>
</evidence>
<accession>A0A8B6CA69</accession>